<dbReference type="OrthoDB" id="5975578at2759"/>
<dbReference type="Proteomes" id="UP001142489">
    <property type="component" value="Unassembled WGS sequence"/>
</dbReference>
<dbReference type="Pfam" id="PF10242">
    <property type="entry name" value="L_HMGIC_fpl"/>
    <property type="match status" value="1"/>
</dbReference>
<keyword evidence="3 5" id="KW-1133">Transmembrane helix</keyword>
<comment type="subcellular location">
    <subcellularLocation>
        <location evidence="1">Membrane</location>
        <topology evidence="1">Multi-pass membrane protein</topology>
    </subcellularLocation>
</comment>
<evidence type="ECO:0000313" key="6">
    <source>
        <dbReference type="EMBL" id="KAJ7308809.1"/>
    </source>
</evidence>
<proteinExistence type="predicted"/>
<evidence type="ECO:0000256" key="3">
    <source>
        <dbReference type="ARBA" id="ARBA00022989"/>
    </source>
</evidence>
<keyword evidence="4 5" id="KW-0472">Membrane</keyword>
<reference evidence="6" key="1">
    <citation type="journal article" date="2023" name="DNA Res.">
        <title>Chromosome-level genome assembly of Phrynocephalus forsythii using third-generation DNA sequencing and Hi-C analysis.</title>
        <authorList>
            <person name="Qi Y."/>
            <person name="Zhao W."/>
            <person name="Zhao Y."/>
            <person name="Niu C."/>
            <person name="Cao S."/>
            <person name="Zhang Y."/>
        </authorList>
    </citation>
    <scope>NUCLEOTIDE SEQUENCE</scope>
    <source>
        <tissue evidence="6">Muscle</tissue>
    </source>
</reference>
<feature type="transmembrane region" description="Helical" evidence="5">
    <location>
        <begin position="7"/>
        <end position="30"/>
    </location>
</feature>
<gene>
    <name evidence="6" type="ORF">JRQ81_008076</name>
</gene>
<dbReference type="AlphaFoldDB" id="A0A9Q0XD99"/>
<evidence type="ECO:0000313" key="7">
    <source>
        <dbReference type="Proteomes" id="UP001142489"/>
    </source>
</evidence>
<keyword evidence="7" id="KW-1185">Reference proteome</keyword>
<protein>
    <submittedName>
        <fullName evidence="6">Uncharacterized protein</fullName>
    </submittedName>
</protein>
<evidence type="ECO:0000256" key="4">
    <source>
        <dbReference type="ARBA" id="ARBA00023136"/>
    </source>
</evidence>
<dbReference type="EMBL" id="JAPFRF010000017">
    <property type="protein sequence ID" value="KAJ7308809.1"/>
    <property type="molecule type" value="Genomic_DNA"/>
</dbReference>
<feature type="transmembrane region" description="Helical" evidence="5">
    <location>
        <begin position="99"/>
        <end position="123"/>
    </location>
</feature>
<dbReference type="GO" id="GO:0016020">
    <property type="term" value="C:membrane"/>
    <property type="evidence" value="ECO:0007669"/>
    <property type="project" value="UniProtKB-SubCell"/>
</dbReference>
<accession>A0A9Q0XD99</accession>
<keyword evidence="2 5" id="KW-0812">Transmembrane</keyword>
<comment type="caution">
    <text evidence="6">The sequence shown here is derived from an EMBL/GenBank/DDBJ whole genome shotgun (WGS) entry which is preliminary data.</text>
</comment>
<evidence type="ECO:0000256" key="2">
    <source>
        <dbReference type="ARBA" id="ARBA00022692"/>
    </source>
</evidence>
<dbReference type="PANTHER" id="PTHR12489:SF22">
    <property type="entry name" value="SI:DKEY-35M8.1"/>
    <property type="match status" value="1"/>
</dbReference>
<evidence type="ECO:0000256" key="1">
    <source>
        <dbReference type="ARBA" id="ARBA00004141"/>
    </source>
</evidence>
<sequence length="262" mass="27962">MFSGVGCFWVLLSSCLVAVCSFSFLSPAWIVKEPRGGGGGGIGAHGREEEEEEAPASTSANFGLLWHCAESKRQRLQDCYAFGGLGRFGQIPSGSWQTSAVLCAGGCALLALSVLLAVVVLFLPSGQCERRACVLASYIQTAAELFCARISQEVSFAMRRPFLWRSPLAKAAVLEDLGTLRGLRKGSFRASPAGSFSFRFGGQQNGRLVFAGGEIAWNWQGIAWLPPSKEAENRIGPLFFPVKLASCIPSGVGSKSSKITGW</sequence>
<evidence type="ECO:0000256" key="5">
    <source>
        <dbReference type="SAM" id="Phobius"/>
    </source>
</evidence>
<organism evidence="6 7">
    <name type="scientific">Phrynocephalus forsythii</name>
    <dbReference type="NCBI Taxonomy" id="171643"/>
    <lineage>
        <taxon>Eukaryota</taxon>
        <taxon>Metazoa</taxon>
        <taxon>Chordata</taxon>
        <taxon>Craniata</taxon>
        <taxon>Vertebrata</taxon>
        <taxon>Euteleostomi</taxon>
        <taxon>Lepidosauria</taxon>
        <taxon>Squamata</taxon>
        <taxon>Bifurcata</taxon>
        <taxon>Unidentata</taxon>
        <taxon>Episquamata</taxon>
        <taxon>Toxicofera</taxon>
        <taxon>Iguania</taxon>
        <taxon>Acrodonta</taxon>
        <taxon>Agamidae</taxon>
        <taxon>Agaminae</taxon>
        <taxon>Phrynocephalus</taxon>
    </lineage>
</organism>
<dbReference type="PANTHER" id="PTHR12489">
    <property type="entry name" value="LIPOMA HMGIC FUSION PARTNER-LIKE PROTEIN"/>
    <property type="match status" value="1"/>
</dbReference>
<dbReference type="InterPro" id="IPR019372">
    <property type="entry name" value="LHFPL"/>
</dbReference>
<name>A0A9Q0XD99_9SAUR</name>